<dbReference type="EMBL" id="LT838272">
    <property type="protein sequence ID" value="SMB96591.1"/>
    <property type="molecule type" value="Genomic_DNA"/>
</dbReference>
<evidence type="ECO:0000313" key="3">
    <source>
        <dbReference type="EMBL" id="SMB96591.1"/>
    </source>
</evidence>
<keyword evidence="2" id="KW-1005">Bacterial flagellum biogenesis</keyword>
<evidence type="ECO:0000256" key="1">
    <source>
        <dbReference type="ARBA" id="ARBA00010577"/>
    </source>
</evidence>
<dbReference type="Proteomes" id="UP000192569">
    <property type="component" value="Chromosome I"/>
</dbReference>
<reference evidence="3 4" key="1">
    <citation type="submission" date="2017-04" db="EMBL/GenBank/DDBJ databases">
        <authorList>
            <person name="Afonso C.L."/>
            <person name="Miller P.J."/>
            <person name="Scott M.A."/>
            <person name="Spackman E."/>
            <person name="Goraichik I."/>
            <person name="Dimitrov K.M."/>
            <person name="Suarez D.L."/>
            <person name="Swayne D.E."/>
        </authorList>
    </citation>
    <scope>NUCLEOTIDE SEQUENCE [LARGE SCALE GENOMIC DNA]</scope>
    <source>
        <strain evidence="3 4">ToBE</strain>
    </source>
</reference>
<accession>A0A1W1VU00</accession>
<proteinExistence type="inferred from homology"/>
<keyword evidence="3" id="KW-0969">Cilium</keyword>
<keyword evidence="4" id="KW-1185">Reference proteome</keyword>
<dbReference type="Pfam" id="PF03963">
    <property type="entry name" value="FlgD"/>
    <property type="match status" value="1"/>
</dbReference>
<organism evidence="3 4">
    <name type="scientific">Thermanaeromonas toyohensis ToBE</name>
    <dbReference type="NCBI Taxonomy" id="698762"/>
    <lineage>
        <taxon>Bacteria</taxon>
        <taxon>Bacillati</taxon>
        <taxon>Bacillota</taxon>
        <taxon>Clostridia</taxon>
        <taxon>Neomoorellales</taxon>
        <taxon>Neomoorellaceae</taxon>
        <taxon>Thermanaeromonas</taxon>
    </lineage>
</organism>
<comment type="similarity">
    <text evidence="1">Belongs to the FlgD family.</text>
</comment>
<keyword evidence="3" id="KW-0966">Cell projection</keyword>
<gene>
    <name evidence="3" type="ORF">SAMN00808754_1546</name>
</gene>
<evidence type="ECO:0000313" key="4">
    <source>
        <dbReference type="Proteomes" id="UP000192569"/>
    </source>
</evidence>
<sequence>MPFRYSGKWPVNRSAGFMADIMLNNVLATSSGGVETTANNVLGKDAFLKILIEELRQQNPFRPVDTKDFVAQLAQLRQLEVLEEVRDILTQFLAKGRSV</sequence>
<dbReference type="AlphaFoldDB" id="A0A1W1VU00"/>
<dbReference type="InterPro" id="IPR005648">
    <property type="entry name" value="FlgD"/>
</dbReference>
<dbReference type="STRING" id="698762.SAMN00808754_1546"/>
<name>A0A1W1VU00_9FIRM</name>
<keyword evidence="3" id="KW-0282">Flagellum</keyword>
<protein>
    <submittedName>
        <fullName evidence="3">Flagellar hook capping protein-N-terminal region</fullName>
    </submittedName>
</protein>
<evidence type="ECO:0000256" key="2">
    <source>
        <dbReference type="ARBA" id="ARBA00022795"/>
    </source>
</evidence>
<dbReference type="GO" id="GO:0044781">
    <property type="term" value="P:bacterial-type flagellum organization"/>
    <property type="evidence" value="ECO:0007669"/>
    <property type="project" value="UniProtKB-KW"/>
</dbReference>